<comment type="caution">
    <text evidence="3">The sequence shown here is derived from an EMBL/GenBank/DDBJ whole genome shotgun (WGS) entry which is preliminary data.</text>
</comment>
<accession>A0ABU5RG34</accession>
<dbReference type="GO" id="GO:0005524">
    <property type="term" value="F:ATP binding"/>
    <property type="evidence" value="ECO:0007669"/>
    <property type="project" value="UniProtKB-KW"/>
</dbReference>
<evidence type="ECO:0000313" key="4">
    <source>
        <dbReference type="Proteomes" id="UP001304298"/>
    </source>
</evidence>
<sequence>MTSNKDWGEPPMTADYAERTWDQVEVKILNVADDLAELSRVRAWARRALLDIPSRDVIDMIMVLDELVSNALLHGTPPRQVRLKRREGWLRIEVDDSCVDEACPRPPSETGGRGLALIESCAMVWGQLQHETGKTVWAELTSVQYPQGAVVE</sequence>
<evidence type="ECO:0000259" key="2">
    <source>
        <dbReference type="Pfam" id="PF13581"/>
    </source>
</evidence>
<dbReference type="InterPro" id="IPR036890">
    <property type="entry name" value="HATPase_C_sf"/>
</dbReference>
<keyword evidence="3" id="KW-0547">Nucleotide-binding</keyword>
<dbReference type="Gene3D" id="3.30.565.10">
    <property type="entry name" value="Histidine kinase-like ATPase, C-terminal domain"/>
    <property type="match status" value="1"/>
</dbReference>
<gene>
    <name evidence="3" type="ORF">VA596_37250</name>
</gene>
<reference evidence="3 4" key="1">
    <citation type="submission" date="2023-12" db="EMBL/GenBank/DDBJ databases">
        <title>Amycolatopsis sp. V23-08.</title>
        <authorList>
            <person name="Somphong A."/>
        </authorList>
    </citation>
    <scope>NUCLEOTIDE SEQUENCE [LARGE SCALE GENOMIC DNA]</scope>
    <source>
        <strain evidence="3 4">V23-08</strain>
    </source>
</reference>
<dbReference type="PANTHER" id="PTHR35526">
    <property type="entry name" value="ANTI-SIGMA-F FACTOR RSBW-RELATED"/>
    <property type="match status" value="1"/>
</dbReference>
<keyword evidence="3" id="KW-0067">ATP-binding</keyword>
<proteinExistence type="predicted"/>
<dbReference type="CDD" id="cd16936">
    <property type="entry name" value="HATPase_RsbW-like"/>
    <property type="match status" value="1"/>
</dbReference>
<evidence type="ECO:0000313" key="3">
    <source>
        <dbReference type="EMBL" id="MEA5365228.1"/>
    </source>
</evidence>
<dbReference type="SUPFAM" id="SSF55874">
    <property type="entry name" value="ATPase domain of HSP90 chaperone/DNA topoisomerase II/histidine kinase"/>
    <property type="match status" value="1"/>
</dbReference>
<dbReference type="PANTHER" id="PTHR35526:SF3">
    <property type="entry name" value="ANTI-SIGMA-F FACTOR RSBW"/>
    <property type="match status" value="1"/>
</dbReference>
<name>A0ABU5RG34_9PSEU</name>
<keyword evidence="1" id="KW-0808">Transferase</keyword>
<organism evidence="3 4">
    <name type="scientific">Amycolatopsis heterodermiae</name>
    <dbReference type="NCBI Taxonomy" id="3110235"/>
    <lineage>
        <taxon>Bacteria</taxon>
        <taxon>Bacillati</taxon>
        <taxon>Actinomycetota</taxon>
        <taxon>Actinomycetes</taxon>
        <taxon>Pseudonocardiales</taxon>
        <taxon>Pseudonocardiaceae</taxon>
        <taxon>Amycolatopsis</taxon>
    </lineage>
</organism>
<dbReference type="RefSeq" id="WP_323333584.1">
    <property type="nucleotide sequence ID" value="NZ_JAYFSI010000011.1"/>
</dbReference>
<dbReference type="InterPro" id="IPR003594">
    <property type="entry name" value="HATPase_dom"/>
</dbReference>
<dbReference type="Pfam" id="PF13581">
    <property type="entry name" value="HATPase_c_2"/>
    <property type="match status" value="1"/>
</dbReference>
<evidence type="ECO:0000256" key="1">
    <source>
        <dbReference type="ARBA" id="ARBA00022527"/>
    </source>
</evidence>
<keyword evidence="1" id="KW-0723">Serine/threonine-protein kinase</keyword>
<dbReference type="Proteomes" id="UP001304298">
    <property type="component" value="Unassembled WGS sequence"/>
</dbReference>
<dbReference type="InterPro" id="IPR050267">
    <property type="entry name" value="Anti-sigma-factor_SerPK"/>
</dbReference>
<keyword evidence="4" id="KW-1185">Reference proteome</keyword>
<feature type="domain" description="Histidine kinase/HSP90-like ATPase" evidence="2">
    <location>
        <begin position="33"/>
        <end position="137"/>
    </location>
</feature>
<keyword evidence="1" id="KW-0418">Kinase</keyword>
<protein>
    <submittedName>
        <fullName evidence="3">ATP-binding protein</fullName>
    </submittedName>
</protein>
<dbReference type="EMBL" id="JAYFSI010000011">
    <property type="protein sequence ID" value="MEA5365228.1"/>
    <property type="molecule type" value="Genomic_DNA"/>
</dbReference>